<reference evidence="2 3" key="1">
    <citation type="journal article" date="2018" name="Nat. Ecol. Evol.">
        <title>Pezizomycetes genomes reveal the molecular basis of ectomycorrhizal truffle lifestyle.</title>
        <authorList>
            <person name="Murat C."/>
            <person name="Payen T."/>
            <person name="Noel B."/>
            <person name="Kuo A."/>
            <person name="Morin E."/>
            <person name="Chen J."/>
            <person name="Kohler A."/>
            <person name="Krizsan K."/>
            <person name="Balestrini R."/>
            <person name="Da Silva C."/>
            <person name="Montanini B."/>
            <person name="Hainaut M."/>
            <person name="Levati E."/>
            <person name="Barry K.W."/>
            <person name="Belfiori B."/>
            <person name="Cichocki N."/>
            <person name="Clum A."/>
            <person name="Dockter R.B."/>
            <person name="Fauchery L."/>
            <person name="Guy J."/>
            <person name="Iotti M."/>
            <person name="Le Tacon F."/>
            <person name="Lindquist E.A."/>
            <person name="Lipzen A."/>
            <person name="Malagnac F."/>
            <person name="Mello A."/>
            <person name="Molinier V."/>
            <person name="Miyauchi S."/>
            <person name="Poulain J."/>
            <person name="Riccioni C."/>
            <person name="Rubini A."/>
            <person name="Sitrit Y."/>
            <person name="Splivallo R."/>
            <person name="Traeger S."/>
            <person name="Wang M."/>
            <person name="Zifcakova L."/>
            <person name="Wipf D."/>
            <person name="Zambonelli A."/>
            <person name="Paolocci F."/>
            <person name="Nowrousian M."/>
            <person name="Ottonello S."/>
            <person name="Baldrian P."/>
            <person name="Spatafora J.W."/>
            <person name="Henrissat B."/>
            <person name="Nagy L.G."/>
            <person name="Aury J.M."/>
            <person name="Wincker P."/>
            <person name="Grigoriev I.V."/>
            <person name="Bonfante P."/>
            <person name="Martin F.M."/>
        </authorList>
    </citation>
    <scope>NUCLEOTIDE SEQUENCE [LARGE SCALE GENOMIC DNA]</scope>
    <source>
        <strain evidence="2 3">CCBAS932</strain>
    </source>
</reference>
<protein>
    <recommendedName>
        <fullName evidence="1">MOSC domain-containing protein</fullName>
    </recommendedName>
</protein>
<proteinExistence type="predicted"/>
<dbReference type="PROSITE" id="PS51340">
    <property type="entry name" value="MOSC"/>
    <property type="match status" value="1"/>
</dbReference>
<dbReference type="PANTHER" id="PTHR14237">
    <property type="entry name" value="MOLYBDOPTERIN COFACTOR SULFURASE MOSC"/>
    <property type="match status" value="1"/>
</dbReference>
<dbReference type="SUPFAM" id="SSF141673">
    <property type="entry name" value="MOSC N-terminal domain-like"/>
    <property type="match status" value="1"/>
</dbReference>
<dbReference type="GO" id="GO:0003824">
    <property type="term" value="F:catalytic activity"/>
    <property type="evidence" value="ECO:0007669"/>
    <property type="project" value="InterPro"/>
</dbReference>
<dbReference type="Pfam" id="PF03473">
    <property type="entry name" value="MOSC"/>
    <property type="match status" value="1"/>
</dbReference>
<evidence type="ECO:0000313" key="2">
    <source>
        <dbReference type="EMBL" id="RPB13887.1"/>
    </source>
</evidence>
<evidence type="ECO:0000313" key="3">
    <source>
        <dbReference type="Proteomes" id="UP000277580"/>
    </source>
</evidence>
<feature type="domain" description="MOSC" evidence="1">
    <location>
        <begin position="237"/>
        <end position="388"/>
    </location>
</feature>
<organism evidence="2 3">
    <name type="scientific">Morchella conica CCBAS932</name>
    <dbReference type="NCBI Taxonomy" id="1392247"/>
    <lineage>
        <taxon>Eukaryota</taxon>
        <taxon>Fungi</taxon>
        <taxon>Dikarya</taxon>
        <taxon>Ascomycota</taxon>
        <taxon>Pezizomycotina</taxon>
        <taxon>Pezizomycetes</taxon>
        <taxon>Pezizales</taxon>
        <taxon>Morchellaceae</taxon>
        <taxon>Morchella</taxon>
    </lineage>
</organism>
<dbReference type="SUPFAM" id="SSF50800">
    <property type="entry name" value="PK beta-barrel domain-like"/>
    <property type="match status" value="1"/>
</dbReference>
<gene>
    <name evidence="2" type="ORF">P167DRAFT_534517</name>
</gene>
<evidence type="ECO:0000259" key="1">
    <source>
        <dbReference type="PROSITE" id="PS51340"/>
    </source>
</evidence>
<dbReference type="EMBL" id="ML119120">
    <property type="protein sequence ID" value="RPB13887.1"/>
    <property type="molecule type" value="Genomic_DNA"/>
</dbReference>
<dbReference type="Pfam" id="PF03476">
    <property type="entry name" value="MOSC_N"/>
    <property type="match status" value="1"/>
</dbReference>
<dbReference type="STRING" id="1392247.A0A3N4KTP3"/>
<dbReference type="InParanoid" id="A0A3N4KTP3"/>
<dbReference type="OrthoDB" id="17255at2759"/>
<dbReference type="GO" id="GO:0030151">
    <property type="term" value="F:molybdenum ion binding"/>
    <property type="evidence" value="ECO:0007669"/>
    <property type="project" value="InterPro"/>
</dbReference>
<dbReference type="AlphaFoldDB" id="A0A3N4KTP3"/>
<keyword evidence="3" id="KW-1185">Reference proteome</keyword>
<dbReference type="InterPro" id="IPR005302">
    <property type="entry name" value="MoCF_Sase_C"/>
</dbReference>
<accession>A0A3N4KTP3</accession>
<dbReference type="Proteomes" id="UP000277580">
    <property type="component" value="Unassembled WGS sequence"/>
</dbReference>
<dbReference type="InterPro" id="IPR011037">
    <property type="entry name" value="Pyrv_Knase-like_insert_dom_sf"/>
</dbReference>
<name>A0A3N4KTP3_9PEZI</name>
<dbReference type="GO" id="GO:0030170">
    <property type="term" value="F:pyridoxal phosphate binding"/>
    <property type="evidence" value="ECO:0007669"/>
    <property type="project" value="InterPro"/>
</dbReference>
<dbReference type="InterPro" id="IPR005303">
    <property type="entry name" value="MOCOS_middle"/>
</dbReference>
<sequence>MAVELPPTVAASSLQQFLMSGAAAVISWLVFTRLLRAADVEPKGEKMGLGPEKSNLADEFQYGPDGDEDWKVKSLWIYPVKSCRGVEVDEVNVVPTGFEHDRQFMFAELRPYPRTGAPEWNFITQRQYPQMALITPTIHTQPKSPTGGTLSITFPLTATPRPLPLSLLPAGTDTRTFQLPLSGSKDVMARFPLVNVKIWKCTPEAYDVSSVIQSELKELAAFLGAKGEVRLFRTCEERLREVYRNAPRKEELGFQSVVGFADAYPVHMLNLASVRELNSKITDKIPDLSVKRFRANIVVSGPKAFSEDDWKKITFGGKMYYAAARTVRCRLPNVNQDTGEKHMQEPDKTMRSYRNIDAGSPKNACLGMQLVPADERSVLRVGEKLGIVETGEHLYIPLFS</sequence>
<dbReference type="PANTHER" id="PTHR14237:SF23">
    <property type="entry name" value="MOSC DOMAIN PROTEIN (AFU_ORTHOLOGUE AFUA_7G05900)"/>
    <property type="match status" value="1"/>
</dbReference>